<dbReference type="HOGENOM" id="CLU_2484906_0_0_1"/>
<keyword evidence="2" id="KW-1185">Reference proteome</keyword>
<proteinExistence type="predicted"/>
<dbReference type="Proteomes" id="UP000006310">
    <property type="component" value="Chromosome 10"/>
</dbReference>
<protein>
    <submittedName>
        <fullName evidence="1">Uncharacterized protein</fullName>
    </submittedName>
</protein>
<sequence length="85" mass="9444">MAVGEPLYKLSSEYSHSTNSFLRSAPVELTTVEGYRDFIEKKAGPNCTTVLEDDMSRGYIVKDEQVIADIYGAARDHLVQLAGHH</sequence>
<organism evidence="1 2">
    <name type="scientific">Huiozyma naganishii (strain ATCC MYA-139 / BCRC 22969 / CBS 8797 / KCTC 17520 / NBRC 10181 / NCYC 3082 / Yp74L-3)</name>
    <name type="common">Yeast</name>
    <name type="synonym">Kazachstania naganishii</name>
    <dbReference type="NCBI Taxonomy" id="1071383"/>
    <lineage>
        <taxon>Eukaryota</taxon>
        <taxon>Fungi</taxon>
        <taxon>Dikarya</taxon>
        <taxon>Ascomycota</taxon>
        <taxon>Saccharomycotina</taxon>
        <taxon>Saccharomycetes</taxon>
        <taxon>Saccharomycetales</taxon>
        <taxon>Saccharomycetaceae</taxon>
        <taxon>Huiozyma</taxon>
    </lineage>
</organism>
<evidence type="ECO:0000313" key="2">
    <source>
        <dbReference type="Proteomes" id="UP000006310"/>
    </source>
</evidence>
<dbReference type="OrthoDB" id="3978317at2759"/>
<gene>
    <name evidence="1" type="primary">KNAG0J02410</name>
    <name evidence="1" type="ordered locus">KNAG_0J02410</name>
</gene>
<evidence type="ECO:0000313" key="1">
    <source>
        <dbReference type="EMBL" id="CCK72321.1"/>
    </source>
</evidence>
<accession>J7SAN1</accession>
<reference evidence="1 2" key="1">
    <citation type="journal article" date="2011" name="Proc. Natl. Acad. Sci. U.S.A.">
        <title>Evolutionary erosion of yeast sex chromosomes by mating-type switching accidents.</title>
        <authorList>
            <person name="Gordon J.L."/>
            <person name="Armisen D."/>
            <person name="Proux-Wera E."/>
            <person name="Oheigeartaigh S.S."/>
            <person name="Byrne K.P."/>
            <person name="Wolfe K.H."/>
        </authorList>
    </citation>
    <scope>NUCLEOTIDE SEQUENCE [LARGE SCALE GENOMIC DNA]</scope>
    <source>
        <strain evidence="2">ATCC MYA-139 / BCRC 22969 / CBS 8797 / CCRC 22969 / KCTC 17520 / NBRC 10181 / NCYC 3082</strain>
    </source>
</reference>
<dbReference type="AlphaFoldDB" id="J7SAN1"/>
<dbReference type="OMA" id="YKQSTNF"/>
<dbReference type="eggNOG" id="ENOG502S7IR">
    <property type="taxonomic scope" value="Eukaryota"/>
</dbReference>
<dbReference type="EMBL" id="HE978323">
    <property type="protein sequence ID" value="CCK72321.1"/>
    <property type="molecule type" value="Genomic_DNA"/>
</dbReference>
<dbReference type="RefSeq" id="XP_022466566.1">
    <property type="nucleotide sequence ID" value="XM_022610251.1"/>
</dbReference>
<dbReference type="GeneID" id="34528076"/>
<dbReference type="KEGG" id="kng:KNAG_0J02410"/>
<reference evidence="2" key="2">
    <citation type="submission" date="2012-08" db="EMBL/GenBank/DDBJ databases">
        <title>Genome sequence of Kazachstania naganishii.</title>
        <authorList>
            <person name="Gordon J.L."/>
            <person name="Armisen D."/>
            <person name="Proux-Wera E."/>
            <person name="OhEigeartaigh S.S."/>
            <person name="Byrne K.P."/>
            <person name="Wolfe K.H."/>
        </authorList>
    </citation>
    <scope>NUCLEOTIDE SEQUENCE [LARGE SCALE GENOMIC DNA]</scope>
    <source>
        <strain evidence="2">ATCC MYA-139 / BCRC 22969 / CBS 8797 / CCRC 22969 / KCTC 17520 / NBRC 10181 / NCYC 3082</strain>
    </source>
</reference>
<name>J7SAN1_HUIN7</name>